<evidence type="ECO:0000256" key="4">
    <source>
        <dbReference type="ARBA" id="ARBA00023004"/>
    </source>
</evidence>
<keyword evidence="7" id="KW-1185">Reference proteome</keyword>
<dbReference type="AlphaFoldDB" id="A0A1M7CSD0"/>
<sequence>MENCTYTYNKPCNIMEKTYDVIVIGGGTAGSAAAIASAMGGEDTLIIERNSCLGGLASGGQVTPMMHNGIDGRSGRSYINEIIKKKMALEGYGADDHYGNDGWFNPEMIKYTLEEIFTEYKGTILYNTELLDTVVENNNIKGVIVHNKSGLSLIRGRVFIDCTGDADAAFASGVTCFTGDELLHNNQAMSLRFMAGNIDILKLKAFLKEIGEADILEYPLVEIASVWEAKTPLNKVFQKGLKDKVIEYPDGKYFQAFSVPGMRGVMSFNCPEIPDIYDTLDTAAVSRGLITGRRMIKRLHGFLKAYIPGFENSCIISSADMPGIRESRRIRGKYILSEKDFSERAKFADGVARTAYPVDIHGLIDEKKLGIKLMERGEYFEIPYRCLITDAIENLLVAGRCISSTFIAQSSVRIQPTCSALGEAAGIAASYCVRNNRKPNELDGKIVRDIMTEQE</sequence>
<evidence type="ECO:0000256" key="1">
    <source>
        <dbReference type="ARBA" id="ARBA00022485"/>
    </source>
</evidence>
<accession>A0A1M7CSD0</accession>
<dbReference type="InterPro" id="IPR039650">
    <property type="entry name" value="HdrA-like"/>
</dbReference>
<dbReference type="STRING" id="1121322.SAMN02745136_05500"/>
<evidence type="ECO:0000313" key="7">
    <source>
        <dbReference type="Proteomes" id="UP000184386"/>
    </source>
</evidence>
<keyword evidence="5" id="KW-0411">Iron-sulfur</keyword>
<dbReference type="Gene3D" id="3.50.50.60">
    <property type="entry name" value="FAD/NAD(P)-binding domain"/>
    <property type="match status" value="1"/>
</dbReference>
<evidence type="ECO:0000313" key="6">
    <source>
        <dbReference type="EMBL" id="SHL70115.1"/>
    </source>
</evidence>
<evidence type="ECO:0000256" key="5">
    <source>
        <dbReference type="ARBA" id="ARBA00023014"/>
    </source>
</evidence>
<keyword evidence="1" id="KW-0004">4Fe-4S</keyword>
<dbReference type="GO" id="GO:0046872">
    <property type="term" value="F:metal ion binding"/>
    <property type="evidence" value="ECO:0007669"/>
    <property type="project" value="UniProtKB-KW"/>
</dbReference>
<organism evidence="6 7">
    <name type="scientific">Anaerocolumna jejuensis DSM 15929</name>
    <dbReference type="NCBI Taxonomy" id="1121322"/>
    <lineage>
        <taxon>Bacteria</taxon>
        <taxon>Bacillati</taxon>
        <taxon>Bacillota</taxon>
        <taxon>Clostridia</taxon>
        <taxon>Lachnospirales</taxon>
        <taxon>Lachnospiraceae</taxon>
        <taxon>Anaerocolumna</taxon>
    </lineage>
</organism>
<dbReference type="SUPFAM" id="SSF51905">
    <property type="entry name" value="FAD/NAD(P)-binding domain"/>
    <property type="match status" value="1"/>
</dbReference>
<keyword evidence="3" id="KW-0560">Oxidoreductase</keyword>
<proteinExistence type="predicted"/>
<dbReference type="Pfam" id="PF12831">
    <property type="entry name" value="FAD_oxidored"/>
    <property type="match status" value="1"/>
</dbReference>
<keyword evidence="2" id="KW-0479">Metal-binding</keyword>
<dbReference type="EMBL" id="FRAC01000046">
    <property type="protein sequence ID" value="SHL70115.1"/>
    <property type="molecule type" value="Genomic_DNA"/>
</dbReference>
<dbReference type="OrthoDB" id="9759982at2"/>
<dbReference type="PANTHER" id="PTHR43498:SF1">
    <property type="entry name" value="COB--COM HETERODISULFIDE REDUCTASE IRON-SULFUR SUBUNIT A"/>
    <property type="match status" value="1"/>
</dbReference>
<name>A0A1M7CSD0_9FIRM</name>
<evidence type="ECO:0000256" key="3">
    <source>
        <dbReference type="ARBA" id="ARBA00023002"/>
    </source>
</evidence>
<gene>
    <name evidence="6" type="ORF">SAMN02745136_05500</name>
</gene>
<keyword evidence="4" id="KW-0408">Iron</keyword>
<evidence type="ECO:0000256" key="2">
    <source>
        <dbReference type="ARBA" id="ARBA00022723"/>
    </source>
</evidence>
<dbReference type="Proteomes" id="UP000184386">
    <property type="component" value="Unassembled WGS sequence"/>
</dbReference>
<protein>
    <submittedName>
        <fullName evidence="6">FAD dependent oxidoreductase</fullName>
    </submittedName>
</protein>
<reference evidence="6 7" key="1">
    <citation type="submission" date="2016-11" db="EMBL/GenBank/DDBJ databases">
        <authorList>
            <person name="Jaros S."/>
            <person name="Januszkiewicz K."/>
            <person name="Wedrychowicz H."/>
        </authorList>
    </citation>
    <scope>NUCLEOTIDE SEQUENCE [LARGE SCALE GENOMIC DNA]</scope>
    <source>
        <strain evidence="6 7">DSM 15929</strain>
    </source>
</reference>
<dbReference type="InterPro" id="IPR036188">
    <property type="entry name" value="FAD/NAD-bd_sf"/>
</dbReference>
<dbReference type="GO" id="GO:0051539">
    <property type="term" value="F:4 iron, 4 sulfur cluster binding"/>
    <property type="evidence" value="ECO:0007669"/>
    <property type="project" value="UniProtKB-KW"/>
</dbReference>
<dbReference type="RefSeq" id="WP_073280394.1">
    <property type="nucleotide sequence ID" value="NZ_FRAC01000046.1"/>
</dbReference>
<dbReference type="PANTHER" id="PTHR43498">
    <property type="entry name" value="FERREDOXIN:COB-COM HETERODISULFIDE REDUCTASE SUBUNIT A"/>
    <property type="match status" value="1"/>
</dbReference>
<dbReference type="GO" id="GO:0016491">
    <property type="term" value="F:oxidoreductase activity"/>
    <property type="evidence" value="ECO:0007669"/>
    <property type="project" value="UniProtKB-KW"/>
</dbReference>